<dbReference type="EMBL" id="BMUL01000004">
    <property type="protein sequence ID" value="GHA77666.1"/>
    <property type="molecule type" value="Genomic_DNA"/>
</dbReference>
<keyword evidence="1" id="KW-0812">Transmembrane</keyword>
<protein>
    <submittedName>
        <fullName evidence="2">Uncharacterized protein</fullName>
    </submittedName>
</protein>
<dbReference type="RefSeq" id="WP_189976292.1">
    <property type="nucleotide sequence ID" value="NZ_BMUL01000004.1"/>
</dbReference>
<feature type="transmembrane region" description="Helical" evidence="1">
    <location>
        <begin position="81"/>
        <end position="99"/>
    </location>
</feature>
<keyword evidence="1" id="KW-1133">Transmembrane helix</keyword>
<organism evidence="2 3">
    <name type="scientific">Streptomyces termitum</name>
    <dbReference type="NCBI Taxonomy" id="67368"/>
    <lineage>
        <taxon>Bacteria</taxon>
        <taxon>Bacillati</taxon>
        <taxon>Actinomycetota</taxon>
        <taxon>Actinomycetes</taxon>
        <taxon>Kitasatosporales</taxon>
        <taxon>Streptomycetaceae</taxon>
        <taxon>Streptomyces</taxon>
    </lineage>
</organism>
<keyword evidence="1" id="KW-0472">Membrane</keyword>
<evidence type="ECO:0000313" key="2">
    <source>
        <dbReference type="EMBL" id="GHA77666.1"/>
    </source>
</evidence>
<reference evidence="2" key="2">
    <citation type="submission" date="2020-09" db="EMBL/GenBank/DDBJ databases">
        <authorList>
            <person name="Sun Q."/>
            <person name="Ohkuma M."/>
        </authorList>
    </citation>
    <scope>NUCLEOTIDE SEQUENCE</scope>
    <source>
        <strain evidence="2">JCM 4518</strain>
    </source>
</reference>
<reference evidence="2" key="1">
    <citation type="journal article" date="2014" name="Int. J. Syst. Evol. Microbiol.">
        <title>Complete genome sequence of Corynebacterium casei LMG S-19264T (=DSM 44701T), isolated from a smear-ripened cheese.</title>
        <authorList>
            <consortium name="US DOE Joint Genome Institute (JGI-PGF)"/>
            <person name="Walter F."/>
            <person name="Albersmeier A."/>
            <person name="Kalinowski J."/>
            <person name="Ruckert C."/>
        </authorList>
    </citation>
    <scope>NUCLEOTIDE SEQUENCE</scope>
    <source>
        <strain evidence="2">JCM 4518</strain>
    </source>
</reference>
<dbReference type="Proteomes" id="UP000644020">
    <property type="component" value="Unassembled WGS sequence"/>
</dbReference>
<feature type="transmembrane region" description="Helical" evidence="1">
    <location>
        <begin position="53"/>
        <end position="74"/>
    </location>
</feature>
<feature type="transmembrane region" description="Helical" evidence="1">
    <location>
        <begin position="12"/>
        <end position="33"/>
    </location>
</feature>
<evidence type="ECO:0000313" key="3">
    <source>
        <dbReference type="Proteomes" id="UP000644020"/>
    </source>
</evidence>
<name>A0A918SY93_9ACTN</name>
<gene>
    <name evidence="2" type="ORF">GCM10010305_20890</name>
</gene>
<keyword evidence="3" id="KW-1185">Reference proteome</keyword>
<proteinExistence type="predicted"/>
<sequence>METQRTPRREAVTGAAGCLAAVLGALAGLAVWLPHGRRGLSGAFEGERNVDLLWPGLPLLVAGGAVAALAVLAAARGRWRAALVLAATVAALTALGYGLDVLAAPQAVRDCGAAC</sequence>
<accession>A0A918SY93</accession>
<evidence type="ECO:0000256" key="1">
    <source>
        <dbReference type="SAM" id="Phobius"/>
    </source>
</evidence>
<dbReference type="AlphaFoldDB" id="A0A918SY93"/>
<comment type="caution">
    <text evidence="2">The sequence shown here is derived from an EMBL/GenBank/DDBJ whole genome shotgun (WGS) entry which is preliminary data.</text>
</comment>